<dbReference type="AlphaFoldDB" id="C1AEE5"/>
<dbReference type="KEGG" id="gau:GAU_3830"/>
<organism evidence="2 3">
    <name type="scientific">Gemmatimonas aurantiaca (strain DSM 14586 / JCM 11422 / NBRC 100505 / T-27)</name>
    <dbReference type="NCBI Taxonomy" id="379066"/>
    <lineage>
        <taxon>Bacteria</taxon>
        <taxon>Pseudomonadati</taxon>
        <taxon>Gemmatimonadota</taxon>
        <taxon>Gemmatimonadia</taxon>
        <taxon>Gemmatimonadales</taxon>
        <taxon>Gemmatimonadaceae</taxon>
        <taxon>Gemmatimonas</taxon>
    </lineage>
</organism>
<dbReference type="InterPro" id="IPR011250">
    <property type="entry name" value="OMP/PagP_B-barrel"/>
</dbReference>
<accession>C1AEE5</accession>
<feature type="signal peptide" evidence="1">
    <location>
        <begin position="1"/>
        <end position="24"/>
    </location>
</feature>
<dbReference type="STRING" id="379066.GAU_3830"/>
<dbReference type="EMBL" id="AP009153">
    <property type="protein sequence ID" value="BAH40872.1"/>
    <property type="molecule type" value="Genomic_DNA"/>
</dbReference>
<evidence type="ECO:0008006" key="4">
    <source>
        <dbReference type="Google" id="ProtNLM"/>
    </source>
</evidence>
<dbReference type="RefSeq" id="WP_015895639.1">
    <property type="nucleotide sequence ID" value="NC_012489.1"/>
</dbReference>
<evidence type="ECO:0000313" key="2">
    <source>
        <dbReference type="EMBL" id="BAH40872.1"/>
    </source>
</evidence>
<dbReference type="eggNOG" id="ENOG502ZWQD">
    <property type="taxonomic scope" value="Bacteria"/>
</dbReference>
<evidence type="ECO:0000256" key="1">
    <source>
        <dbReference type="SAM" id="SignalP"/>
    </source>
</evidence>
<evidence type="ECO:0000313" key="3">
    <source>
        <dbReference type="Proteomes" id="UP000002209"/>
    </source>
</evidence>
<dbReference type="SUPFAM" id="SSF56925">
    <property type="entry name" value="OMPA-like"/>
    <property type="match status" value="1"/>
</dbReference>
<sequence length="215" mass="22268">MSAVRRCSLLAAAVYCGMVVSPLAGPLAAQSAQRVSIQASGLYVGAYGDAYEGLKPGVGGEAQLRYTPSVWSFGVGGQLSTHDLDGPGFEGQQVKLTGVFFEPRRVIDVGSTVVAPYISARFAYLRQSIDFTLSDGRETVDVQAKASGSQVNAGGGLLFRMSPRVNLDLGATFGMIRFGDVEVNVPGMGNTTVDGSSGTGQNLVIRAGLAIGLGK</sequence>
<protein>
    <recommendedName>
        <fullName evidence="4">Outer membrane protein beta-barrel domain-containing protein</fullName>
    </recommendedName>
</protein>
<dbReference type="Proteomes" id="UP000002209">
    <property type="component" value="Chromosome"/>
</dbReference>
<gene>
    <name evidence="2" type="ordered locus">GAU_3830</name>
</gene>
<keyword evidence="3" id="KW-1185">Reference proteome</keyword>
<dbReference type="HOGENOM" id="CLU_1281661_0_0_0"/>
<reference evidence="3" key="1">
    <citation type="submission" date="2006-03" db="EMBL/GenBank/DDBJ databases">
        <title>Complete genome sequence of Gemmatimonas aurantiaca T-27 that represents a novel phylum Gemmatimonadetes.</title>
        <authorList>
            <person name="Takasaki K."/>
            <person name="Ichikawa N."/>
            <person name="Miura H."/>
            <person name="Matsushita S."/>
            <person name="Watanabe Y."/>
            <person name="Oguchi A."/>
            <person name="Ankai A."/>
            <person name="Yashiro I."/>
            <person name="Takahashi M."/>
            <person name="Terui Y."/>
            <person name="Fukui S."/>
            <person name="Yokoyama H."/>
            <person name="Tanikawa S."/>
            <person name="Hanada S."/>
            <person name="Kamagata Y."/>
            <person name="Fujita N."/>
        </authorList>
    </citation>
    <scope>NUCLEOTIDE SEQUENCE [LARGE SCALE GENOMIC DNA]</scope>
    <source>
        <strain evidence="3">T-27 / DSM 14586 / JCM 11422 / NBRC 100505</strain>
    </source>
</reference>
<name>C1AEE5_GEMAT</name>
<feature type="chain" id="PRO_5002906796" description="Outer membrane protein beta-barrel domain-containing protein" evidence="1">
    <location>
        <begin position="25"/>
        <end position="215"/>
    </location>
</feature>
<keyword evidence="1" id="KW-0732">Signal</keyword>
<proteinExistence type="predicted"/>